<evidence type="ECO:0008006" key="5">
    <source>
        <dbReference type="Google" id="ProtNLM"/>
    </source>
</evidence>
<dbReference type="PIRSF" id="PIRSF029557">
    <property type="entry name" value="UCP029557"/>
    <property type="match status" value="1"/>
</dbReference>
<evidence type="ECO:0000259" key="1">
    <source>
        <dbReference type="Pfam" id="PF06938"/>
    </source>
</evidence>
<dbReference type="eggNOG" id="COG3816">
    <property type="taxonomic scope" value="Bacteria"/>
</dbReference>
<dbReference type="RefSeq" id="WP_034843319.1">
    <property type="nucleotide sequence ID" value="NZ_JOKH01000015.1"/>
</dbReference>
<dbReference type="InterPro" id="IPR048341">
    <property type="entry name" value="DUF1285_N"/>
</dbReference>
<comment type="caution">
    <text evidence="3">The sequence shown here is derived from an EMBL/GenBank/DDBJ whole genome shotgun (WGS) entry which is preliminary data.</text>
</comment>
<name>A0A081MZA8_9GAMM</name>
<dbReference type="Gene3D" id="3.10.540.10">
    <property type="entry name" value="duf1285 like domain"/>
    <property type="match status" value="1"/>
</dbReference>
<dbReference type="STRING" id="1137799.GZ78_28935"/>
<evidence type="ECO:0000313" key="3">
    <source>
        <dbReference type="EMBL" id="KEQ11531.1"/>
    </source>
</evidence>
<dbReference type="Pfam" id="PF06938">
    <property type="entry name" value="DUF1285_N"/>
    <property type="match status" value="1"/>
</dbReference>
<dbReference type="Gene3D" id="2.30.270.10">
    <property type="entry name" value="duf1285 protein"/>
    <property type="match status" value="1"/>
</dbReference>
<dbReference type="Pfam" id="PF21028">
    <property type="entry name" value="DUF1285_C"/>
    <property type="match status" value="1"/>
</dbReference>
<feature type="domain" description="DUF1285" evidence="1">
    <location>
        <begin position="25"/>
        <end position="92"/>
    </location>
</feature>
<dbReference type="InterPro" id="IPR048342">
    <property type="entry name" value="DUF1285_C"/>
</dbReference>
<dbReference type="Proteomes" id="UP000028073">
    <property type="component" value="Unassembled WGS sequence"/>
</dbReference>
<sequence>MSDQPVSPGKLAESLKSLQKQKGLPPVHLWNPDFCGDIDMKICRDGSWMYMGSPIARESMVKLFSTILRHDDDDCFYLVTPVEKVRIQVEDAPFVAVSVESKESGMVFTTNVGDEVILNQEHPLWVEVDPSTGEPSPYIRVRAQLDALIHRNVFYQLIEMAEEKTTDEGVELFISSHSQSFTLGTLGDH</sequence>
<reference evidence="3 4" key="1">
    <citation type="submission" date="2014-06" db="EMBL/GenBank/DDBJ databases">
        <title>Whole Genome Sequences of Three Symbiotic Endozoicomonas Bacteria.</title>
        <authorList>
            <person name="Neave M.J."/>
            <person name="Apprill A."/>
            <person name="Voolstra C.R."/>
        </authorList>
    </citation>
    <scope>NUCLEOTIDE SEQUENCE [LARGE SCALE GENOMIC DNA]</scope>
    <source>
        <strain evidence="3 4">DSM 25634</strain>
    </source>
</reference>
<dbReference type="EMBL" id="JOKH01000015">
    <property type="protein sequence ID" value="KEQ11531.1"/>
    <property type="molecule type" value="Genomic_DNA"/>
</dbReference>
<keyword evidence="4" id="KW-1185">Reference proteome</keyword>
<proteinExistence type="predicted"/>
<dbReference type="OrthoDB" id="3078366at2"/>
<feature type="domain" description="DUF1285" evidence="2">
    <location>
        <begin position="93"/>
        <end position="183"/>
    </location>
</feature>
<accession>A0A081MZA8</accession>
<evidence type="ECO:0000313" key="4">
    <source>
        <dbReference type="Proteomes" id="UP000028073"/>
    </source>
</evidence>
<protein>
    <recommendedName>
        <fullName evidence="5">Proteophosphoglycan</fullName>
    </recommendedName>
</protein>
<dbReference type="AlphaFoldDB" id="A0A081MZA8"/>
<dbReference type="InterPro" id="IPR023361">
    <property type="entry name" value="DUF1285_beta_roll_sf"/>
</dbReference>
<dbReference type="InterPro" id="IPR010707">
    <property type="entry name" value="DUF1285"/>
</dbReference>
<evidence type="ECO:0000259" key="2">
    <source>
        <dbReference type="Pfam" id="PF21028"/>
    </source>
</evidence>
<organism evidence="3 4">
    <name type="scientific">Endozoicomonas numazuensis</name>
    <dbReference type="NCBI Taxonomy" id="1137799"/>
    <lineage>
        <taxon>Bacteria</taxon>
        <taxon>Pseudomonadati</taxon>
        <taxon>Pseudomonadota</taxon>
        <taxon>Gammaproteobacteria</taxon>
        <taxon>Oceanospirillales</taxon>
        <taxon>Endozoicomonadaceae</taxon>
        <taxon>Endozoicomonas</taxon>
    </lineage>
</organism>
<gene>
    <name evidence="3" type="ORF">GZ78_28935</name>
</gene>